<organism evidence="3 4">
    <name type="scientific">Roseomonas acroporae</name>
    <dbReference type="NCBI Taxonomy" id="2937791"/>
    <lineage>
        <taxon>Bacteria</taxon>
        <taxon>Pseudomonadati</taxon>
        <taxon>Pseudomonadota</taxon>
        <taxon>Alphaproteobacteria</taxon>
        <taxon>Acetobacterales</taxon>
        <taxon>Roseomonadaceae</taxon>
        <taxon>Roseomonas</taxon>
    </lineage>
</organism>
<dbReference type="PANTHER" id="PTHR12526:SF635">
    <property type="entry name" value="GLYCOSYL TRANSFERASE GROUP 1"/>
    <property type="match status" value="1"/>
</dbReference>
<comment type="caution">
    <text evidence="3">The sequence shown here is derived from an EMBL/GenBank/DDBJ whole genome shotgun (WGS) entry which is preliminary data.</text>
</comment>
<proteinExistence type="predicted"/>
<dbReference type="EMBL" id="JALPRX010000005">
    <property type="protein sequence ID" value="MCK8782987.1"/>
    <property type="molecule type" value="Genomic_DNA"/>
</dbReference>
<dbReference type="InterPro" id="IPR028098">
    <property type="entry name" value="Glyco_trans_4-like_N"/>
</dbReference>
<dbReference type="CDD" id="cd03811">
    <property type="entry name" value="GT4_GT28_WabH-like"/>
    <property type="match status" value="1"/>
</dbReference>
<gene>
    <name evidence="3" type="ORF">M0638_01155</name>
</gene>
<evidence type="ECO:0000313" key="4">
    <source>
        <dbReference type="Proteomes" id="UP001139516"/>
    </source>
</evidence>
<keyword evidence="4" id="KW-1185">Reference proteome</keyword>
<accession>A0A9X1Y6J6</accession>
<feature type="domain" description="Glycosyltransferase subfamily 4-like N-terminal" evidence="2">
    <location>
        <begin position="13"/>
        <end position="150"/>
    </location>
</feature>
<evidence type="ECO:0000256" key="1">
    <source>
        <dbReference type="SAM" id="MobiDB-lite"/>
    </source>
</evidence>
<dbReference type="GO" id="GO:0016757">
    <property type="term" value="F:glycosyltransferase activity"/>
    <property type="evidence" value="ECO:0007669"/>
    <property type="project" value="TreeGrafter"/>
</dbReference>
<dbReference type="Pfam" id="PF13439">
    <property type="entry name" value="Glyco_transf_4"/>
    <property type="match status" value="1"/>
</dbReference>
<dbReference type="Proteomes" id="UP001139516">
    <property type="component" value="Unassembled WGS sequence"/>
</dbReference>
<protein>
    <submittedName>
        <fullName evidence="3">Glycosyltransferase</fullName>
    </submittedName>
</protein>
<feature type="compositionally biased region" description="Gly residues" evidence="1">
    <location>
        <begin position="344"/>
        <end position="368"/>
    </location>
</feature>
<evidence type="ECO:0000313" key="3">
    <source>
        <dbReference type="EMBL" id="MCK8782987.1"/>
    </source>
</evidence>
<dbReference type="Gene3D" id="3.40.50.2000">
    <property type="entry name" value="Glycogen Phosphorylase B"/>
    <property type="match status" value="2"/>
</dbReference>
<dbReference type="SUPFAM" id="SSF53756">
    <property type="entry name" value="UDP-Glycosyltransferase/glycogen phosphorylase"/>
    <property type="match status" value="1"/>
</dbReference>
<name>A0A9X1Y6J6_9PROT</name>
<dbReference type="AlphaFoldDB" id="A0A9X1Y6J6"/>
<feature type="region of interest" description="Disordered" evidence="1">
    <location>
        <begin position="343"/>
        <end position="393"/>
    </location>
</feature>
<reference evidence="3" key="1">
    <citation type="submission" date="2022-04" db="EMBL/GenBank/DDBJ databases">
        <title>Roseomonas acroporae sp. nov., isolated from coral Acropora digitifera.</title>
        <authorList>
            <person name="Sun H."/>
        </authorList>
    </citation>
    <scope>NUCLEOTIDE SEQUENCE</scope>
    <source>
        <strain evidence="3">NAR14</strain>
    </source>
</reference>
<dbReference type="PANTHER" id="PTHR12526">
    <property type="entry name" value="GLYCOSYLTRANSFERASE"/>
    <property type="match status" value="1"/>
</dbReference>
<evidence type="ECO:0000259" key="2">
    <source>
        <dbReference type="Pfam" id="PF13439"/>
    </source>
</evidence>
<dbReference type="Pfam" id="PF13692">
    <property type="entry name" value="Glyco_trans_1_4"/>
    <property type="match status" value="1"/>
</dbReference>
<dbReference type="RefSeq" id="WP_248665115.1">
    <property type="nucleotide sequence ID" value="NZ_JALPRX010000005.1"/>
</dbReference>
<sequence>MRIAHVMGSGAQGGAEAFFERLCLAQAAAGETVLPVVRRDPAPDGRNARLRAAGLDPLELPFGNPLDLVTRLRLRQALHRFAPEVVVAWQNRAASFAPRGPWTLVGRLGGYYDLRYYRRCDHLVGNTRGLREYFVARGWPAARAHHVPNFANDFAGCAPAALPAPPGMTRLLALGRLHRNKGFDVLLRALALLPGLHLSLAGEGPERGALTALAASLGVADRVAFLGWREDTGALLAGCDLFVCPSRHEPLGNVVLEAWSAGRPVVAAASQGPTELIEPGVTGRLAAVDDPAALAAALAAVAGDPAAARAMAAAGQAVYRRHFATAPVLARWRRFLEDVAAGGARRGGSGQGESGQGESGHGGIGLGESGQDERGPGTTPDGAGESARTEHAA</sequence>